<evidence type="ECO:0000256" key="2">
    <source>
        <dbReference type="ARBA" id="ARBA00023125"/>
    </source>
</evidence>
<dbReference type="InterPro" id="IPR050109">
    <property type="entry name" value="HTH-type_TetR-like_transc_reg"/>
</dbReference>
<keyword evidence="2 4" id="KW-0238">DNA-binding</keyword>
<gene>
    <name evidence="6" type="ORF">A8926_4920</name>
</gene>
<evidence type="ECO:0000256" key="4">
    <source>
        <dbReference type="PROSITE-ProRule" id="PRU00335"/>
    </source>
</evidence>
<evidence type="ECO:0000256" key="1">
    <source>
        <dbReference type="ARBA" id="ARBA00023015"/>
    </source>
</evidence>
<reference evidence="6" key="1">
    <citation type="submission" date="2017-12" db="EMBL/GenBank/DDBJ databases">
        <title>Sequencing the genomes of 1000 Actinobacteria strains.</title>
        <authorList>
            <person name="Klenk H.-P."/>
        </authorList>
    </citation>
    <scope>NUCLEOTIDE SEQUENCE [LARGE SCALE GENOMIC DNA]</scope>
    <source>
        <strain evidence="6">DSM 44228</strain>
    </source>
</reference>
<dbReference type="RefSeq" id="WP_010693320.1">
    <property type="nucleotide sequence ID" value="NZ_CP061007.1"/>
</dbReference>
<dbReference type="InterPro" id="IPR036271">
    <property type="entry name" value="Tet_transcr_reg_TetR-rel_C_sf"/>
</dbReference>
<evidence type="ECO:0000313" key="6">
    <source>
        <dbReference type="EMBL" id="PKW17004.1"/>
    </source>
</evidence>
<keyword evidence="1" id="KW-0805">Transcription regulation</keyword>
<dbReference type="PRINTS" id="PR00455">
    <property type="entry name" value="HTHTETR"/>
</dbReference>
<name>A0A2N3Y251_SACSN</name>
<dbReference type="STRING" id="994479.GCA_000194155_01510"/>
<proteinExistence type="predicted"/>
<dbReference type="GO" id="GO:0003700">
    <property type="term" value="F:DNA-binding transcription factor activity"/>
    <property type="evidence" value="ECO:0007669"/>
    <property type="project" value="TreeGrafter"/>
</dbReference>
<keyword evidence="7" id="KW-1185">Reference proteome</keyword>
<accession>A0A2N3Y251</accession>
<evidence type="ECO:0000313" key="7">
    <source>
        <dbReference type="Proteomes" id="UP000233786"/>
    </source>
</evidence>
<dbReference type="PANTHER" id="PTHR30055:SF234">
    <property type="entry name" value="HTH-TYPE TRANSCRIPTIONAL REGULATOR BETI"/>
    <property type="match status" value="1"/>
</dbReference>
<dbReference type="Pfam" id="PF00440">
    <property type="entry name" value="TetR_N"/>
    <property type="match status" value="1"/>
</dbReference>
<feature type="DNA-binding region" description="H-T-H motif" evidence="4">
    <location>
        <begin position="30"/>
        <end position="49"/>
    </location>
</feature>
<dbReference type="InterPro" id="IPR009057">
    <property type="entry name" value="Homeodomain-like_sf"/>
</dbReference>
<keyword evidence="3" id="KW-0804">Transcription</keyword>
<evidence type="ECO:0000259" key="5">
    <source>
        <dbReference type="PROSITE" id="PS50977"/>
    </source>
</evidence>
<dbReference type="SUPFAM" id="SSF48498">
    <property type="entry name" value="Tetracyclin repressor-like, C-terminal domain"/>
    <property type="match status" value="1"/>
</dbReference>
<dbReference type="Proteomes" id="UP000233786">
    <property type="component" value="Unassembled WGS sequence"/>
</dbReference>
<evidence type="ECO:0000256" key="3">
    <source>
        <dbReference type="ARBA" id="ARBA00023163"/>
    </source>
</evidence>
<dbReference type="AlphaFoldDB" id="A0A2N3Y251"/>
<dbReference type="PROSITE" id="PS50977">
    <property type="entry name" value="HTH_TETR_2"/>
    <property type="match status" value="1"/>
</dbReference>
<dbReference type="PANTHER" id="PTHR30055">
    <property type="entry name" value="HTH-TYPE TRANSCRIPTIONAL REGULATOR RUTR"/>
    <property type="match status" value="1"/>
</dbReference>
<dbReference type="GO" id="GO:0000976">
    <property type="term" value="F:transcription cis-regulatory region binding"/>
    <property type="evidence" value="ECO:0007669"/>
    <property type="project" value="TreeGrafter"/>
</dbReference>
<comment type="caution">
    <text evidence="6">The sequence shown here is derived from an EMBL/GenBank/DDBJ whole genome shotgun (WGS) entry which is preliminary data.</text>
</comment>
<organism evidence="6 7">
    <name type="scientific">Saccharopolyspora spinosa</name>
    <dbReference type="NCBI Taxonomy" id="60894"/>
    <lineage>
        <taxon>Bacteria</taxon>
        <taxon>Bacillati</taxon>
        <taxon>Actinomycetota</taxon>
        <taxon>Actinomycetes</taxon>
        <taxon>Pseudonocardiales</taxon>
        <taxon>Pseudonocardiaceae</taxon>
        <taxon>Saccharopolyspora</taxon>
    </lineage>
</organism>
<dbReference type="EMBL" id="PJNB01000001">
    <property type="protein sequence ID" value="PKW17004.1"/>
    <property type="molecule type" value="Genomic_DNA"/>
</dbReference>
<dbReference type="InterPro" id="IPR001647">
    <property type="entry name" value="HTH_TetR"/>
</dbReference>
<protein>
    <submittedName>
        <fullName evidence="6">TetR family transcriptional regulator</fullName>
    </submittedName>
</protein>
<feature type="domain" description="HTH tetR-type" evidence="5">
    <location>
        <begin position="7"/>
        <end position="67"/>
    </location>
</feature>
<sequence length="228" mass="24271">MPRPLIPNRVGAILDAAESLVLRDGFDGVTVERIARRAGIGKGAIYREFGSKRELMDALLARCARRLVDQVRQRVVEASTPVGLSAAYRLGIVALLDDSLLTAAFLDDEAVLGSHMPAVGGDRYRQRFAWITEYVEALHEAGSLASDAAPEAISIALSSFTIGLLSASSVLGPLTRDQLAAALDVVTTLIERGLESLPDAGAPAANDAHLLLLGRMAGQFDADTEEHR</sequence>
<dbReference type="Gene3D" id="1.10.357.10">
    <property type="entry name" value="Tetracycline Repressor, domain 2"/>
    <property type="match status" value="1"/>
</dbReference>
<dbReference type="SUPFAM" id="SSF46689">
    <property type="entry name" value="Homeodomain-like"/>
    <property type="match status" value="1"/>
</dbReference>